<evidence type="ECO:0000313" key="3">
    <source>
        <dbReference type="Proteomes" id="UP000295444"/>
    </source>
</evidence>
<evidence type="ECO:0000256" key="1">
    <source>
        <dbReference type="SAM" id="MobiDB-lite"/>
    </source>
</evidence>
<reference evidence="2 3" key="1">
    <citation type="submission" date="2019-03" db="EMBL/GenBank/DDBJ databases">
        <title>Genomic Encyclopedia of Type Strains, Phase IV (KMG-IV): sequencing the most valuable type-strain genomes for metagenomic binning, comparative biology and taxonomic classification.</title>
        <authorList>
            <person name="Goeker M."/>
        </authorList>
    </citation>
    <scope>NUCLEOTIDE SEQUENCE [LARGE SCALE GENOMIC DNA]</scope>
    <source>
        <strain evidence="2 3">DSM 45361</strain>
    </source>
</reference>
<proteinExistence type="predicted"/>
<dbReference type="EMBL" id="SNXZ01000008">
    <property type="protein sequence ID" value="TDP91865.1"/>
    <property type="molecule type" value="Genomic_DNA"/>
</dbReference>
<dbReference type="Proteomes" id="UP000295444">
    <property type="component" value="Unassembled WGS sequence"/>
</dbReference>
<dbReference type="AlphaFoldDB" id="A0A4R6RZW8"/>
<evidence type="ECO:0000313" key="2">
    <source>
        <dbReference type="EMBL" id="TDP91865.1"/>
    </source>
</evidence>
<dbReference type="RefSeq" id="WP_166659448.1">
    <property type="nucleotide sequence ID" value="NZ_SNXZ01000008.1"/>
</dbReference>
<organism evidence="2 3">
    <name type="scientific">Labedaea rhizosphaerae</name>
    <dbReference type="NCBI Taxonomy" id="598644"/>
    <lineage>
        <taxon>Bacteria</taxon>
        <taxon>Bacillati</taxon>
        <taxon>Actinomycetota</taxon>
        <taxon>Actinomycetes</taxon>
        <taxon>Pseudonocardiales</taxon>
        <taxon>Pseudonocardiaceae</taxon>
        <taxon>Labedaea</taxon>
    </lineage>
</organism>
<keyword evidence="3" id="KW-1185">Reference proteome</keyword>
<sequence length="109" mass="11930">MAEPMSAEVLRRAAARRDAPERLLRVADAVLEGKFTWAEVASGATDHPLAVLLFTPKAHETLWPLLQQVAAELDAPPACDQPPGAGEPEDDFSHATVLRDSFDVTDERW</sequence>
<name>A0A4R6RZW8_LABRH</name>
<accession>A0A4R6RZW8</accession>
<comment type="caution">
    <text evidence="2">The sequence shown here is derived from an EMBL/GenBank/DDBJ whole genome shotgun (WGS) entry which is preliminary data.</text>
</comment>
<feature type="region of interest" description="Disordered" evidence="1">
    <location>
        <begin position="75"/>
        <end position="97"/>
    </location>
</feature>
<protein>
    <submittedName>
        <fullName evidence="2">Uncharacterized protein</fullName>
    </submittedName>
</protein>
<gene>
    <name evidence="2" type="ORF">EV186_10875</name>
</gene>